<proteinExistence type="predicted"/>
<organism evidence="1 2">
    <name type="scientific">Candidatus Gottesmanbacteria bacterium GW2011_GWB1_43_11</name>
    <dbReference type="NCBI Taxonomy" id="1618446"/>
    <lineage>
        <taxon>Bacteria</taxon>
        <taxon>Candidatus Gottesmaniibacteriota</taxon>
    </lineage>
</organism>
<dbReference type="SUPFAM" id="SSF54001">
    <property type="entry name" value="Cysteine proteinases"/>
    <property type="match status" value="1"/>
</dbReference>
<dbReference type="STRING" id="1618446.UV61_C0002G0003"/>
<dbReference type="PATRIC" id="fig|1618446.3.peg.125"/>
<name>A0A0G1CP71_9BACT</name>
<comment type="caution">
    <text evidence="1">The sequence shown here is derived from an EMBL/GenBank/DDBJ whole genome shotgun (WGS) entry which is preliminary data.</text>
</comment>
<evidence type="ECO:0000313" key="2">
    <source>
        <dbReference type="Proteomes" id="UP000034050"/>
    </source>
</evidence>
<protein>
    <recommendedName>
        <fullName evidence="3">Transglutaminase-like domain-containing protein</fullName>
    </recommendedName>
</protein>
<dbReference type="EMBL" id="LCFD01000002">
    <property type="protein sequence ID" value="KKS87282.1"/>
    <property type="molecule type" value="Genomic_DNA"/>
</dbReference>
<dbReference type="InterPro" id="IPR038765">
    <property type="entry name" value="Papain-like_cys_pep_sf"/>
</dbReference>
<evidence type="ECO:0008006" key="3">
    <source>
        <dbReference type="Google" id="ProtNLM"/>
    </source>
</evidence>
<sequence>MNTKNQDFYLQFSQYTNPGLYGDVIRKTLHDDVRKIGLLVRKQLIHRMILKNSNTGSNKDLKYGDMTKVPWYRQPEDDVFITASAMFSELYRRDSKGLTLDRAAKDKLVLTCRFTSILIASILKIKGVPTRVRSGFAPYFKVEGLPCGKSDDHWINLYWNKKESRWVTIDVDGSLEDYLRFDPYDIPEGTFDFSADGWLSVRSGKVDGQHFWNSGGNGGLIVIAWELFYDFHCLMNDEVIYFHTPEITHSGKFEKLPEEQLAEIDSLAKLMQKPDKNFEELQKIWNTKKEFRLLKGGLL</sequence>
<gene>
    <name evidence="1" type="ORF">UV61_C0002G0003</name>
</gene>
<accession>A0A0G1CP71</accession>
<dbReference type="Proteomes" id="UP000034050">
    <property type="component" value="Unassembled WGS sequence"/>
</dbReference>
<evidence type="ECO:0000313" key="1">
    <source>
        <dbReference type="EMBL" id="KKS87282.1"/>
    </source>
</evidence>
<dbReference type="AlphaFoldDB" id="A0A0G1CP71"/>
<reference evidence="1 2" key="1">
    <citation type="journal article" date="2015" name="Nature">
        <title>rRNA introns, odd ribosomes, and small enigmatic genomes across a large radiation of phyla.</title>
        <authorList>
            <person name="Brown C.T."/>
            <person name="Hug L.A."/>
            <person name="Thomas B.C."/>
            <person name="Sharon I."/>
            <person name="Castelle C.J."/>
            <person name="Singh A."/>
            <person name="Wilkins M.J."/>
            <person name="Williams K.H."/>
            <person name="Banfield J.F."/>
        </authorList>
    </citation>
    <scope>NUCLEOTIDE SEQUENCE [LARGE SCALE GENOMIC DNA]</scope>
</reference>